<dbReference type="InterPro" id="IPR008278">
    <property type="entry name" value="4-PPantetheinyl_Trfase_dom"/>
</dbReference>
<keyword evidence="5" id="KW-0460">Magnesium</keyword>
<evidence type="ECO:0000256" key="1">
    <source>
        <dbReference type="ARBA" id="ARBA00001946"/>
    </source>
</evidence>
<keyword evidence="4" id="KW-0479">Metal-binding</keyword>
<dbReference type="EMBL" id="JAFBCV010000030">
    <property type="protein sequence ID" value="MBM7841333.1"/>
    <property type="molecule type" value="Genomic_DNA"/>
</dbReference>
<dbReference type="RefSeq" id="WP_204469379.1">
    <property type="nucleotide sequence ID" value="NZ_JAFBCV010000030.1"/>
</dbReference>
<accession>A0ABS2T0L8</accession>
<evidence type="ECO:0000256" key="6">
    <source>
        <dbReference type="ARBA" id="ARBA00023194"/>
    </source>
</evidence>
<dbReference type="Pfam" id="PF22624">
    <property type="entry name" value="AASDHPPT_N"/>
    <property type="match status" value="1"/>
</dbReference>
<proteinExistence type="inferred from homology"/>
<name>A0ABS2T0L8_9BACI</name>
<keyword evidence="6" id="KW-0045">Antibiotic biosynthesis</keyword>
<dbReference type="Pfam" id="PF01648">
    <property type="entry name" value="ACPS"/>
    <property type="match status" value="1"/>
</dbReference>
<evidence type="ECO:0000313" key="10">
    <source>
        <dbReference type="Proteomes" id="UP001179280"/>
    </source>
</evidence>
<evidence type="ECO:0000259" key="7">
    <source>
        <dbReference type="Pfam" id="PF01648"/>
    </source>
</evidence>
<evidence type="ECO:0000313" key="9">
    <source>
        <dbReference type="EMBL" id="MBM7841333.1"/>
    </source>
</evidence>
<feature type="domain" description="4'-phosphopantetheinyl transferase" evidence="7">
    <location>
        <begin position="104"/>
        <end position="182"/>
    </location>
</feature>
<dbReference type="GO" id="GO:0016740">
    <property type="term" value="F:transferase activity"/>
    <property type="evidence" value="ECO:0007669"/>
    <property type="project" value="UniProtKB-KW"/>
</dbReference>
<evidence type="ECO:0000256" key="3">
    <source>
        <dbReference type="ARBA" id="ARBA00022679"/>
    </source>
</evidence>
<dbReference type="Proteomes" id="UP001179280">
    <property type="component" value="Unassembled WGS sequence"/>
</dbReference>
<dbReference type="SUPFAM" id="SSF56214">
    <property type="entry name" value="4'-phosphopantetheinyl transferase"/>
    <property type="match status" value="2"/>
</dbReference>
<dbReference type="InterPro" id="IPR004568">
    <property type="entry name" value="Ppantetheine-prot_Trfase_dom"/>
</dbReference>
<evidence type="ECO:0000256" key="2">
    <source>
        <dbReference type="ARBA" id="ARBA00010990"/>
    </source>
</evidence>
<dbReference type="InterPro" id="IPR050559">
    <property type="entry name" value="P-Pant_transferase_sf"/>
</dbReference>
<comment type="similarity">
    <text evidence="2">Belongs to the P-Pant transferase superfamily. Gsp/Sfp/HetI/AcpT family.</text>
</comment>
<reference evidence="9" key="1">
    <citation type="submission" date="2021-01" db="EMBL/GenBank/DDBJ databases">
        <title>Genomic Encyclopedia of Type Strains, Phase IV (KMG-IV): sequencing the most valuable type-strain genomes for metagenomic binning, comparative biology and taxonomic classification.</title>
        <authorList>
            <person name="Goeker M."/>
        </authorList>
    </citation>
    <scope>NUCLEOTIDE SEQUENCE</scope>
    <source>
        <strain evidence="9">DSM 21943</strain>
    </source>
</reference>
<dbReference type="Gene3D" id="3.90.470.20">
    <property type="entry name" value="4'-phosphopantetheinyl transferase domain"/>
    <property type="match status" value="2"/>
</dbReference>
<comment type="cofactor">
    <cofactor evidence="1">
        <name>Mg(2+)</name>
        <dbReference type="ChEBI" id="CHEBI:18420"/>
    </cofactor>
</comment>
<dbReference type="PANTHER" id="PTHR12215">
    <property type="entry name" value="PHOSPHOPANTETHEINE TRANSFERASE"/>
    <property type="match status" value="1"/>
</dbReference>
<evidence type="ECO:0000259" key="8">
    <source>
        <dbReference type="Pfam" id="PF22624"/>
    </source>
</evidence>
<dbReference type="NCBIfam" id="TIGR00556">
    <property type="entry name" value="pantethn_trn"/>
    <property type="match status" value="1"/>
</dbReference>
<dbReference type="InterPro" id="IPR055066">
    <property type="entry name" value="AASDHPPT_N"/>
</dbReference>
<dbReference type="InterPro" id="IPR037143">
    <property type="entry name" value="4-PPantetheinyl_Trfase_dom_sf"/>
</dbReference>
<gene>
    <name evidence="9" type="ORF">JOC54_004637</name>
</gene>
<comment type="caution">
    <text evidence="9">The sequence shown here is derived from an EMBL/GenBank/DDBJ whole genome shotgun (WGS) entry which is preliminary data.</text>
</comment>
<sequence length="230" mass="26536">MIRIYALKLKESELSSYELSSLLNYVSSTKKEKILKYRNKLDAMRSLYADLLIRHLISKSLSIKNKDIELVVNKYGKPYLKKHNLNFNLSHSGFWIVCVIGSNSIGIDVEEVKDINLNIAKVFSKEEYDFLRLKKEKKERISTFFKLWTLKESVVKALGKGLSIPLDSFSIDSIDKEPKVKFMGLVDAEYTLRNIDFDDGYELSICTIGNDEFGGLYYMDIHEVVNSCKM</sequence>
<protein>
    <submittedName>
        <fullName evidence="9">4'-phosphopantetheinyl transferase</fullName>
        <ecNumber evidence="9">2.7.8.-</ecNumber>
    </submittedName>
</protein>
<keyword evidence="3 9" id="KW-0808">Transferase</keyword>
<evidence type="ECO:0000256" key="5">
    <source>
        <dbReference type="ARBA" id="ARBA00022842"/>
    </source>
</evidence>
<dbReference type="PANTHER" id="PTHR12215:SF10">
    <property type="entry name" value="L-AMINOADIPATE-SEMIALDEHYDE DEHYDROGENASE-PHOSPHOPANTETHEINYL TRANSFERASE"/>
    <property type="match status" value="1"/>
</dbReference>
<keyword evidence="10" id="KW-1185">Reference proteome</keyword>
<organism evidence="9 10">
    <name type="scientific">Shouchella xiaoxiensis</name>
    <dbReference type="NCBI Taxonomy" id="766895"/>
    <lineage>
        <taxon>Bacteria</taxon>
        <taxon>Bacillati</taxon>
        <taxon>Bacillota</taxon>
        <taxon>Bacilli</taxon>
        <taxon>Bacillales</taxon>
        <taxon>Bacillaceae</taxon>
        <taxon>Shouchella</taxon>
    </lineage>
</organism>
<feature type="domain" description="4'-phosphopantetheinyl transferase N-terminal" evidence="8">
    <location>
        <begin position="17"/>
        <end position="98"/>
    </location>
</feature>
<evidence type="ECO:0000256" key="4">
    <source>
        <dbReference type="ARBA" id="ARBA00022723"/>
    </source>
</evidence>
<dbReference type="EC" id="2.7.8.-" evidence="9"/>